<accession>A0A2A9P6X7</accession>
<organism evidence="2 3">
    <name type="scientific">Ophiocordyceps unilateralis</name>
    <name type="common">Zombie-ant fungus</name>
    <name type="synonym">Torrubia unilateralis</name>
    <dbReference type="NCBI Taxonomy" id="268505"/>
    <lineage>
        <taxon>Eukaryota</taxon>
        <taxon>Fungi</taxon>
        <taxon>Dikarya</taxon>
        <taxon>Ascomycota</taxon>
        <taxon>Pezizomycotina</taxon>
        <taxon>Sordariomycetes</taxon>
        <taxon>Hypocreomycetidae</taxon>
        <taxon>Hypocreales</taxon>
        <taxon>Ophiocordycipitaceae</taxon>
        <taxon>Ophiocordyceps</taxon>
    </lineage>
</organism>
<dbReference type="Proteomes" id="UP000037136">
    <property type="component" value="Unassembled WGS sequence"/>
</dbReference>
<evidence type="ECO:0000313" key="3">
    <source>
        <dbReference type="Proteomes" id="UP000037136"/>
    </source>
</evidence>
<comment type="caution">
    <text evidence="2">The sequence shown here is derived from an EMBL/GenBank/DDBJ whole genome shotgun (WGS) entry which is preliminary data.</text>
</comment>
<proteinExistence type="predicted"/>
<reference evidence="2 3" key="1">
    <citation type="journal article" date="2015" name="BMC Genomics">
        <title>Gene expression during zombie ant biting behavior reflects the complexity underlying fungal parasitic behavioral manipulation.</title>
        <authorList>
            <person name="de Bekker C."/>
            <person name="Ohm R.A."/>
            <person name="Loreto R.G."/>
            <person name="Sebastian A."/>
            <person name="Albert I."/>
            <person name="Merrow M."/>
            <person name="Brachmann A."/>
            <person name="Hughes D.P."/>
        </authorList>
    </citation>
    <scope>NUCLEOTIDE SEQUENCE [LARGE SCALE GENOMIC DNA]</scope>
    <source>
        <strain evidence="2 3">SC16a</strain>
    </source>
</reference>
<name>A0A2A9P6X7_OPHUN</name>
<feature type="region of interest" description="Disordered" evidence="1">
    <location>
        <begin position="1"/>
        <end position="105"/>
    </location>
</feature>
<evidence type="ECO:0000256" key="1">
    <source>
        <dbReference type="SAM" id="MobiDB-lite"/>
    </source>
</evidence>
<keyword evidence="3" id="KW-1185">Reference proteome</keyword>
<protein>
    <submittedName>
        <fullName evidence="2">Uncharacterized protein</fullName>
    </submittedName>
</protein>
<evidence type="ECO:0000313" key="2">
    <source>
        <dbReference type="EMBL" id="PFH57078.1"/>
    </source>
</evidence>
<reference evidence="2 3" key="2">
    <citation type="journal article" date="2017" name="Sci. Rep.">
        <title>Ant-infecting Ophiocordyceps genomes reveal a high diversity of potential behavioral manipulation genes and a possible major role for enterotoxins.</title>
        <authorList>
            <person name="de Bekker C."/>
            <person name="Ohm R.A."/>
            <person name="Evans H.C."/>
            <person name="Brachmann A."/>
            <person name="Hughes D.P."/>
        </authorList>
    </citation>
    <scope>NUCLEOTIDE SEQUENCE [LARGE SCALE GENOMIC DNA]</scope>
    <source>
        <strain evidence="2 3">SC16a</strain>
    </source>
</reference>
<gene>
    <name evidence="2" type="ORF">XA68_15553</name>
</gene>
<dbReference type="AlphaFoldDB" id="A0A2A9P6X7"/>
<dbReference type="EMBL" id="LAZP02000460">
    <property type="protein sequence ID" value="PFH57078.1"/>
    <property type="molecule type" value="Genomic_DNA"/>
</dbReference>
<sequence>MDDAMDLAAANPRRRSKRIALAAAKTAMDNPPTAPNRELSRSPPRPRSRQTQRRQNWEEWAATSREALSRSPASSRHDGNSSMSDADERSSLAAKRRRIREEWDSVSKGATFQESLAEMAAAISDLGQKLGQFTKDVASNFEAFENRHEVMRSQQDTLQATVDVFGEWTRRQLLP</sequence>